<dbReference type="RefSeq" id="WP_220118087.1">
    <property type="nucleotide sequence ID" value="NZ_JAHZUY010000037.1"/>
</dbReference>
<sequence length="148" mass="16046">MTSVTVVVPMSIRRRGGRKRIIGPDGAPVRAGGDTAGVTTTRGDPALVKALARAFRWRRMLEEGRYASISELAAAERVDRGYLGRILQLTLLAPDIVEAVLDGLQEADADLARLMEPLPSEWSEQRAELASSRLPRQPATPDATARSD</sequence>
<dbReference type="SUPFAM" id="SSF109709">
    <property type="entry name" value="KorB DNA-binding domain-like"/>
    <property type="match status" value="1"/>
</dbReference>
<evidence type="ECO:0000313" key="3">
    <source>
        <dbReference type="Proteomes" id="UP001519924"/>
    </source>
</evidence>
<feature type="region of interest" description="Disordered" evidence="1">
    <location>
        <begin position="122"/>
        <end position="148"/>
    </location>
</feature>
<proteinExistence type="predicted"/>
<accession>A0ABS7F438</accession>
<dbReference type="EMBL" id="JAHZUY010000037">
    <property type="protein sequence ID" value="MBW8270344.1"/>
    <property type="molecule type" value="Genomic_DNA"/>
</dbReference>
<evidence type="ECO:0000313" key="2">
    <source>
        <dbReference type="EMBL" id="MBW8270344.1"/>
    </source>
</evidence>
<comment type="caution">
    <text evidence="2">The sequence shown here is derived from an EMBL/GenBank/DDBJ whole genome shotgun (WGS) entry which is preliminary data.</text>
</comment>
<protein>
    <submittedName>
        <fullName evidence="2">Uncharacterized protein</fullName>
    </submittedName>
</protein>
<dbReference type="Proteomes" id="UP001519924">
    <property type="component" value="Unassembled WGS sequence"/>
</dbReference>
<keyword evidence="3" id="KW-1185">Reference proteome</keyword>
<organism evidence="2 3">
    <name type="scientific">Caldovatus aquaticus</name>
    <dbReference type="NCBI Taxonomy" id="2865671"/>
    <lineage>
        <taxon>Bacteria</taxon>
        <taxon>Pseudomonadati</taxon>
        <taxon>Pseudomonadota</taxon>
        <taxon>Alphaproteobacteria</taxon>
        <taxon>Acetobacterales</taxon>
        <taxon>Roseomonadaceae</taxon>
        <taxon>Caldovatus</taxon>
    </lineage>
</organism>
<dbReference type="Gene3D" id="1.10.10.2830">
    <property type="match status" value="1"/>
</dbReference>
<evidence type="ECO:0000256" key="1">
    <source>
        <dbReference type="SAM" id="MobiDB-lite"/>
    </source>
</evidence>
<gene>
    <name evidence="2" type="ORF">K1J50_12720</name>
</gene>
<name>A0ABS7F438_9PROT</name>
<reference evidence="2 3" key="1">
    <citation type="submission" date="2021-08" db="EMBL/GenBank/DDBJ databases">
        <title>Caldovatus sediminis gen. nov., sp. nov., a moderately thermophilic bacterium isolated from a hot spring.</title>
        <authorList>
            <person name="Hu C.-J."/>
            <person name="Li W.-J."/>
            <person name="Xian W.-D."/>
        </authorList>
    </citation>
    <scope>NUCLEOTIDE SEQUENCE [LARGE SCALE GENOMIC DNA]</scope>
    <source>
        <strain evidence="2 3">SYSU G05006</strain>
    </source>
</reference>